<feature type="region of interest" description="Disordered" evidence="9">
    <location>
        <begin position="502"/>
        <end position="535"/>
    </location>
</feature>
<dbReference type="GO" id="GO:0005783">
    <property type="term" value="C:endoplasmic reticulum"/>
    <property type="evidence" value="ECO:0007669"/>
    <property type="project" value="UniProtKB-SubCell"/>
</dbReference>
<dbReference type="PANTHER" id="PTHR14094:SF9">
    <property type="entry name" value="SIGNAL RECOGNITION PARTICLE SUBUNIT SRP72"/>
    <property type="match status" value="1"/>
</dbReference>
<dbReference type="InterPro" id="IPR011990">
    <property type="entry name" value="TPR-like_helical_dom_sf"/>
</dbReference>
<evidence type="ECO:0000256" key="8">
    <source>
        <dbReference type="ARBA" id="ARBA00023274"/>
    </source>
</evidence>
<feature type="region of interest" description="Disordered" evidence="9">
    <location>
        <begin position="430"/>
        <end position="485"/>
    </location>
</feature>
<sequence length="641" mass="70197">MVAASCGDEGKAFSVLEELLAKEEYDKAFKTSTQLPLSLKQTEALVFSALQTGRLRQQQQQKESSGEDSAAAHTPPPLALEEAYCLYRLNKPQKALQLLAELQRQPQTHNAMALTHLHAQVALKIGVNRCLGLLRSGRVSLAPLSAGKRGRGRGEDGLRHSKRRGRQAALLHRLCALCMLQIEDCRRLTVSLTSRFGGCASLQRIKAAVQLCACRFHKAEETLRDLLTSPSLELPENAPQRLQLQSFNNRQETSKVPLHPWISSAEPWRIRRASCAASAAATSSSCAVAALRGAAPCAFAAATSIAVALQRFRAVLRLLHWLGVAAARCGSASTAAYVELSLTAAALAASLSRWEVAAAQSETALQRLQQQPHGEAVGAAELRATLSLTEALTRTDLSKAEVNVQRLMRYLPQSVNLIDGEEVEMRRLPPTTRGRRCPLATPGEAAQEGAGSHLAERRKRKKKIRYPKGWDPSKPQLPPDPERWKPKHERYNIALHASFSCSPASETENVQGSAGREGERHREKHPERGGGAGRQALASSSTCLWWLAVISEFHIVTGADTRRCSEEERSVDGEARKAPLHQEQQKQLLASEKPVLRPPKPKRRQMAAQQELKHVGRVGGVDAKASVFLPEIYLSDPAKED</sequence>
<feature type="compositionally biased region" description="Polar residues" evidence="9">
    <location>
        <begin position="502"/>
        <end position="512"/>
    </location>
</feature>
<dbReference type="InterPro" id="IPR013699">
    <property type="entry name" value="Signal_recog_part_SRP72_RNA-bd"/>
</dbReference>
<feature type="region of interest" description="Disordered" evidence="9">
    <location>
        <begin position="561"/>
        <end position="613"/>
    </location>
</feature>
<evidence type="ECO:0000256" key="7">
    <source>
        <dbReference type="ARBA" id="ARBA00023135"/>
    </source>
</evidence>
<name>A0A1D3CVG1_9EIME</name>
<dbReference type="InParanoid" id="A0A1D3CVG1"/>
<dbReference type="Proteomes" id="UP000095192">
    <property type="component" value="Unassembled WGS sequence"/>
</dbReference>
<protein>
    <recommendedName>
        <fullName evidence="4">Signal recognition particle subunit SRP72</fullName>
    </recommendedName>
</protein>
<feature type="compositionally biased region" description="Basic and acidic residues" evidence="9">
    <location>
        <begin position="516"/>
        <end position="528"/>
    </location>
</feature>
<evidence type="ECO:0000259" key="10">
    <source>
        <dbReference type="Pfam" id="PF08492"/>
    </source>
</evidence>
<reference evidence="11 12" key="1">
    <citation type="journal article" date="2016" name="BMC Genomics">
        <title>Comparative genomics reveals Cyclospora cayetanensis possesses coccidia-like metabolism and invasion components but unique surface antigens.</title>
        <authorList>
            <person name="Liu S."/>
            <person name="Wang L."/>
            <person name="Zheng H."/>
            <person name="Xu Z."/>
            <person name="Roellig D.M."/>
            <person name="Li N."/>
            <person name="Frace M.A."/>
            <person name="Tang K."/>
            <person name="Arrowood M.J."/>
            <person name="Moss D.M."/>
            <person name="Zhang L."/>
            <person name="Feng Y."/>
            <person name="Xiao L."/>
        </authorList>
    </citation>
    <scope>NUCLEOTIDE SEQUENCE [LARGE SCALE GENOMIC DNA]</scope>
    <source>
        <strain evidence="11 12">CHN_HEN01</strain>
    </source>
</reference>
<dbReference type="VEuPathDB" id="ToxoDB:LOC34621716"/>
<comment type="subcellular location">
    <subcellularLocation>
        <location evidence="2">Cytoplasm</location>
    </subcellularLocation>
    <subcellularLocation>
        <location evidence="1">Endoplasmic reticulum</location>
    </subcellularLocation>
</comment>
<feature type="compositionally biased region" description="Basic and acidic residues" evidence="9">
    <location>
        <begin position="561"/>
        <end position="577"/>
    </location>
</feature>
<dbReference type="GO" id="GO:0005786">
    <property type="term" value="C:signal recognition particle, endoplasmic reticulum targeting"/>
    <property type="evidence" value="ECO:0007669"/>
    <property type="project" value="UniProtKB-KW"/>
</dbReference>
<comment type="caution">
    <text evidence="11">The sequence shown here is derived from an EMBL/GenBank/DDBJ whole genome shotgun (WGS) entry which is preliminary data.</text>
</comment>
<dbReference type="PANTHER" id="PTHR14094">
    <property type="entry name" value="SIGNAL RECOGNITION PARTICLE 72"/>
    <property type="match status" value="1"/>
</dbReference>
<proteinExistence type="inferred from homology"/>
<feature type="compositionally biased region" description="Basic residues" evidence="9">
    <location>
        <begin position="456"/>
        <end position="466"/>
    </location>
</feature>
<organism evidence="11 12">
    <name type="scientific">Cyclospora cayetanensis</name>
    <dbReference type="NCBI Taxonomy" id="88456"/>
    <lineage>
        <taxon>Eukaryota</taxon>
        <taxon>Sar</taxon>
        <taxon>Alveolata</taxon>
        <taxon>Apicomplexa</taxon>
        <taxon>Conoidasida</taxon>
        <taxon>Coccidia</taxon>
        <taxon>Eucoccidiorida</taxon>
        <taxon>Eimeriorina</taxon>
        <taxon>Eimeriidae</taxon>
        <taxon>Cyclospora</taxon>
    </lineage>
</organism>
<evidence type="ECO:0000256" key="4">
    <source>
        <dbReference type="ARBA" id="ARBA00018350"/>
    </source>
</evidence>
<keyword evidence="7" id="KW-0733">Signal recognition particle</keyword>
<dbReference type="VEuPathDB" id="ToxoDB:cyc_05348"/>
<dbReference type="GO" id="GO:0008312">
    <property type="term" value="F:7S RNA binding"/>
    <property type="evidence" value="ECO:0007669"/>
    <property type="project" value="InterPro"/>
</dbReference>
<evidence type="ECO:0000256" key="3">
    <source>
        <dbReference type="ARBA" id="ARBA00007676"/>
    </source>
</evidence>
<evidence type="ECO:0000256" key="1">
    <source>
        <dbReference type="ARBA" id="ARBA00004240"/>
    </source>
</evidence>
<accession>A0A1D3CVG1</accession>
<keyword evidence="5" id="KW-0963">Cytoplasm</keyword>
<dbReference type="Gene3D" id="1.25.40.10">
    <property type="entry name" value="Tetratricopeptide repeat domain"/>
    <property type="match status" value="1"/>
</dbReference>
<dbReference type="VEuPathDB" id="ToxoDB:LOC113147507"/>
<keyword evidence="12" id="KW-1185">Reference proteome</keyword>
<dbReference type="AlphaFoldDB" id="A0A1D3CVG1"/>
<keyword evidence="8" id="KW-0687">Ribonucleoprotein</keyword>
<feature type="domain" description="Signal recognition particle SRP72 subunit RNA-binding" evidence="10">
    <location>
        <begin position="455"/>
        <end position="490"/>
    </location>
</feature>
<dbReference type="GO" id="GO:0006614">
    <property type="term" value="P:SRP-dependent cotranslational protein targeting to membrane"/>
    <property type="evidence" value="ECO:0007669"/>
    <property type="project" value="InterPro"/>
</dbReference>
<evidence type="ECO:0000256" key="5">
    <source>
        <dbReference type="ARBA" id="ARBA00022490"/>
    </source>
</evidence>
<keyword evidence="6" id="KW-0256">Endoplasmic reticulum</keyword>
<evidence type="ECO:0000313" key="11">
    <source>
        <dbReference type="EMBL" id="OEH75187.1"/>
    </source>
</evidence>
<evidence type="ECO:0000313" key="12">
    <source>
        <dbReference type="Proteomes" id="UP000095192"/>
    </source>
</evidence>
<dbReference type="Pfam" id="PF08492">
    <property type="entry name" value="SRP72"/>
    <property type="match status" value="1"/>
</dbReference>
<evidence type="ECO:0000256" key="2">
    <source>
        <dbReference type="ARBA" id="ARBA00004496"/>
    </source>
</evidence>
<dbReference type="GO" id="GO:0043022">
    <property type="term" value="F:ribosome binding"/>
    <property type="evidence" value="ECO:0007669"/>
    <property type="project" value="TreeGrafter"/>
</dbReference>
<dbReference type="EMBL" id="JROU02001803">
    <property type="protein sequence ID" value="OEH75187.1"/>
    <property type="molecule type" value="Genomic_DNA"/>
</dbReference>
<gene>
    <name evidence="11" type="ORF">cyc_05348</name>
</gene>
<comment type="similarity">
    <text evidence="3">Belongs to the SRP72 family.</text>
</comment>
<dbReference type="InterPro" id="IPR026270">
    <property type="entry name" value="SRP72"/>
</dbReference>
<evidence type="ECO:0000256" key="6">
    <source>
        <dbReference type="ARBA" id="ARBA00022824"/>
    </source>
</evidence>
<evidence type="ECO:0000256" key="9">
    <source>
        <dbReference type="SAM" id="MobiDB-lite"/>
    </source>
</evidence>